<dbReference type="InterPro" id="IPR024527">
    <property type="entry name" value="Eisosome1"/>
</dbReference>
<feature type="region of interest" description="Disordered" evidence="1">
    <location>
        <begin position="456"/>
        <end position="852"/>
    </location>
</feature>
<feature type="compositionally biased region" description="Polar residues" evidence="1">
    <location>
        <begin position="782"/>
        <end position="795"/>
    </location>
</feature>
<comment type="caution">
    <text evidence="2">The sequence shown here is derived from an EMBL/GenBank/DDBJ whole genome shotgun (WGS) entry which is preliminary data.</text>
</comment>
<organism evidence="2 3">
    <name type="scientific">Canariomyces notabilis</name>
    <dbReference type="NCBI Taxonomy" id="2074819"/>
    <lineage>
        <taxon>Eukaryota</taxon>
        <taxon>Fungi</taxon>
        <taxon>Dikarya</taxon>
        <taxon>Ascomycota</taxon>
        <taxon>Pezizomycotina</taxon>
        <taxon>Sordariomycetes</taxon>
        <taxon>Sordariomycetidae</taxon>
        <taxon>Sordariales</taxon>
        <taxon>Chaetomiaceae</taxon>
        <taxon>Canariomyces</taxon>
    </lineage>
</organism>
<gene>
    <name evidence="2" type="ORF">N656DRAFT_821035</name>
</gene>
<dbReference type="PANTHER" id="PTHR28298">
    <property type="entry name" value="EISOSOME PROTEIN 1"/>
    <property type="match status" value="1"/>
</dbReference>
<dbReference type="Proteomes" id="UP001302812">
    <property type="component" value="Unassembled WGS sequence"/>
</dbReference>
<dbReference type="GO" id="GO:0070941">
    <property type="term" value="P:eisosome assembly"/>
    <property type="evidence" value="ECO:0007669"/>
    <property type="project" value="TreeGrafter"/>
</dbReference>
<evidence type="ECO:0008006" key="4">
    <source>
        <dbReference type="Google" id="ProtNLM"/>
    </source>
</evidence>
<evidence type="ECO:0000313" key="3">
    <source>
        <dbReference type="Proteomes" id="UP001302812"/>
    </source>
</evidence>
<feature type="compositionally biased region" description="Pro residues" evidence="1">
    <location>
        <begin position="808"/>
        <end position="820"/>
    </location>
</feature>
<feature type="region of interest" description="Disordered" evidence="1">
    <location>
        <begin position="1"/>
        <end position="21"/>
    </location>
</feature>
<accession>A0AAN6THD2</accession>
<keyword evidence="3" id="KW-1185">Reference proteome</keyword>
<reference evidence="2" key="2">
    <citation type="submission" date="2023-05" db="EMBL/GenBank/DDBJ databases">
        <authorList>
            <consortium name="Lawrence Berkeley National Laboratory"/>
            <person name="Steindorff A."/>
            <person name="Hensen N."/>
            <person name="Bonometti L."/>
            <person name="Westerberg I."/>
            <person name="Brannstrom I.O."/>
            <person name="Guillou S."/>
            <person name="Cros-Aarteil S."/>
            <person name="Calhoun S."/>
            <person name="Haridas S."/>
            <person name="Kuo A."/>
            <person name="Mondo S."/>
            <person name="Pangilinan J."/>
            <person name="Riley R."/>
            <person name="Labutti K."/>
            <person name="Andreopoulos B."/>
            <person name="Lipzen A."/>
            <person name="Chen C."/>
            <person name="Yanf M."/>
            <person name="Daum C."/>
            <person name="Ng V."/>
            <person name="Clum A."/>
            <person name="Ohm R."/>
            <person name="Martin F."/>
            <person name="Silar P."/>
            <person name="Natvig D."/>
            <person name="Lalanne C."/>
            <person name="Gautier V."/>
            <person name="Ament-Velasquez S.L."/>
            <person name="Kruys A."/>
            <person name="Hutchinson M.I."/>
            <person name="Powell A.J."/>
            <person name="Barry K."/>
            <person name="Miller A.N."/>
            <person name="Grigoriev I.V."/>
            <person name="Debuchy R."/>
            <person name="Gladieux P."/>
            <person name="Thoren M.H."/>
            <person name="Johannesson H."/>
        </authorList>
    </citation>
    <scope>NUCLEOTIDE SEQUENCE</scope>
    <source>
        <strain evidence="2">CBS 508.74</strain>
    </source>
</reference>
<dbReference type="Pfam" id="PF12757">
    <property type="entry name" value="Eisosome1"/>
    <property type="match status" value="1"/>
</dbReference>
<sequence>MATASLASRSPGGNSRSTPFAARSQLLSLGVSRRLKYANAQDLPSYPSPGLKAGDAAASAAASLGWAHATANADASLSPSLGSSDLTTSGSQTALLAAGWAQRHKKQQPTPPSTWGSSAANLAFQARKSPQRESQGPTRRNSVRAAKGSVIGRRPRARSSPDLPAETYPDQANAKANAMSAATIAHRPSMRQRTLSANEVGAVPYTTMDRDMFTSHPPVKPETDEQRRAQVLHASALAMAKSMYDQQQKMIDKSARAHARSMSLPGHDESMVSSPELDHQVPAVAGNSLQEAAYRLAQERLSKLQEEHQKHRDLQDYYGSPRTPQRTKFGTIKGKLTRKRSSSDGDLLQDRRRSAQIRRQTSLLNNKMAEVDEEKRAADQATLLATAQRNVKAQLQDMDEKLQSENGNVPGTSMGDWERKARVAAQARVVAAGTADVGKIDIGGGKFMDKSEVEKIAATKVQPLLDRINETAEKERERREQERLEEERRKEQAEIDRRRELEVQEIHLKLKETQREDEKARRSEIKHEDKLRKEEAKAIKAERKQAAREKKQKQKQKDAILPSSTASNSDERPTTAPSQETETKRLSGIGGHVRALSAITFSRRPPKQETLAAESTFIPASPGSTSAPFVQSQPSQTQKVRAWLFSRLPNRNRSKPSAAGVGKDDSARPNNANDNDAGDQNRRGFIGGVALARLERGHGTGKGKGQRDGDGDSSDVASSTSLSSVAGRGDSMRGVDMAGRRGEGNMDDDDERRAVSSRERFDEQGDQKEEDGGVGRAGETGSLGNVSEGASSSGDEQFVEARSEPESSPSPSPQPQPQPQPVLRTRVAALSAPGATGTANPVRWSRFSEILE</sequence>
<feature type="compositionally biased region" description="Basic and acidic residues" evidence="1">
    <location>
        <begin position="751"/>
        <end position="773"/>
    </location>
</feature>
<protein>
    <recommendedName>
        <fullName evidence="4">Eisosome protein 1</fullName>
    </recommendedName>
</protein>
<reference evidence="2" key="1">
    <citation type="journal article" date="2023" name="Mol. Phylogenet. Evol.">
        <title>Genome-scale phylogeny and comparative genomics of the fungal order Sordariales.</title>
        <authorList>
            <person name="Hensen N."/>
            <person name="Bonometti L."/>
            <person name="Westerberg I."/>
            <person name="Brannstrom I.O."/>
            <person name="Guillou S."/>
            <person name="Cros-Aarteil S."/>
            <person name="Calhoun S."/>
            <person name="Haridas S."/>
            <person name="Kuo A."/>
            <person name="Mondo S."/>
            <person name="Pangilinan J."/>
            <person name="Riley R."/>
            <person name="LaButti K."/>
            <person name="Andreopoulos B."/>
            <person name="Lipzen A."/>
            <person name="Chen C."/>
            <person name="Yan M."/>
            <person name="Daum C."/>
            <person name="Ng V."/>
            <person name="Clum A."/>
            <person name="Steindorff A."/>
            <person name="Ohm R.A."/>
            <person name="Martin F."/>
            <person name="Silar P."/>
            <person name="Natvig D.O."/>
            <person name="Lalanne C."/>
            <person name="Gautier V."/>
            <person name="Ament-Velasquez S.L."/>
            <person name="Kruys A."/>
            <person name="Hutchinson M.I."/>
            <person name="Powell A.J."/>
            <person name="Barry K."/>
            <person name="Miller A.N."/>
            <person name="Grigoriev I.V."/>
            <person name="Debuchy R."/>
            <person name="Gladieux P."/>
            <person name="Hiltunen Thoren M."/>
            <person name="Johannesson H."/>
        </authorList>
    </citation>
    <scope>NUCLEOTIDE SEQUENCE</scope>
    <source>
        <strain evidence="2">CBS 508.74</strain>
    </source>
</reference>
<evidence type="ECO:0000256" key="1">
    <source>
        <dbReference type="SAM" id="MobiDB-lite"/>
    </source>
</evidence>
<feature type="compositionally biased region" description="Polar residues" evidence="1">
    <location>
        <begin position="1"/>
        <end position="18"/>
    </location>
</feature>
<dbReference type="PANTHER" id="PTHR28298:SF1">
    <property type="entry name" value="EISOSOME PROTEIN 1"/>
    <property type="match status" value="1"/>
</dbReference>
<evidence type="ECO:0000313" key="2">
    <source>
        <dbReference type="EMBL" id="KAK4114497.1"/>
    </source>
</evidence>
<dbReference type="EMBL" id="MU853336">
    <property type="protein sequence ID" value="KAK4114497.1"/>
    <property type="molecule type" value="Genomic_DNA"/>
</dbReference>
<feature type="region of interest" description="Disordered" evidence="1">
    <location>
        <begin position="125"/>
        <end position="179"/>
    </location>
</feature>
<feature type="compositionally biased region" description="Low complexity" evidence="1">
    <location>
        <begin position="714"/>
        <end position="729"/>
    </location>
</feature>
<feature type="compositionally biased region" description="Polar residues" evidence="1">
    <location>
        <begin position="622"/>
        <end position="639"/>
    </location>
</feature>
<proteinExistence type="predicted"/>
<feature type="region of interest" description="Disordered" evidence="1">
    <location>
        <begin position="305"/>
        <end position="354"/>
    </location>
</feature>
<dbReference type="RefSeq" id="XP_064672067.1">
    <property type="nucleotide sequence ID" value="XM_064818417.1"/>
</dbReference>
<dbReference type="AlphaFoldDB" id="A0AAN6THD2"/>
<dbReference type="GeneID" id="89942544"/>
<name>A0AAN6THD2_9PEZI</name>
<feature type="compositionally biased region" description="Basic and acidic residues" evidence="1">
    <location>
        <begin position="730"/>
        <end position="744"/>
    </location>
</feature>
<feature type="compositionally biased region" description="Basic and acidic residues" evidence="1">
    <location>
        <begin position="467"/>
        <end position="549"/>
    </location>
</feature>
<feature type="compositionally biased region" description="Basic and acidic residues" evidence="1">
    <location>
        <begin position="305"/>
        <end position="315"/>
    </location>
</feature>